<proteinExistence type="predicted"/>
<dbReference type="Proteomes" id="UP000078200">
    <property type="component" value="Unassembled WGS sequence"/>
</dbReference>
<organism evidence="3 4">
    <name type="scientific">Glossina austeni</name>
    <name type="common">Savannah tsetse fly</name>
    <dbReference type="NCBI Taxonomy" id="7395"/>
    <lineage>
        <taxon>Eukaryota</taxon>
        <taxon>Metazoa</taxon>
        <taxon>Ecdysozoa</taxon>
        <taxon>Arthropoda</taxon>
        <taxon>Hexapoda</taxon>
        <taxon>Insecta</taxon>
        <taxon>Pterygota</taxon>
        <taxon>Neoptera</taxon>
        <taxon>Endopterygota</taxon>
        <taxon>Diptera</taxon>
        <taxon>Brachycera</taxon>
        <taxon>Muscomorpha</taxon>
        <taxon>Hippoboscoidea</taxon>
        <taxon>Glossinidae</taxon>
        <taxon>Glossina</taxon>
    </lineage>
</organism>
<evidence type="ECO:0000256" key="2">
    <source>
        <dbReference type="SAM" id="Phobius"/>
    </source>
</evidence>
<accession>A0A1A9UMM3</accession>
<reference evidence="3" key="1">
    <citation type="submission" date="2020-05" db="UniProtKB">
        <authorList>
            <consortium name="EnsemblMetazoa"/>
        </authorList>
    </citation>
    <scope>IDENTIFICATION</scope>
    <source>
        <strain evidence="3">TTRI</strain>
    </source>
</reference>
<keyword evidence="2" id="KW-1133">Transmembrane helix</keyword>
<protein>
    <submittedName>
        <fullName evidence="3">Uncharacterized protein</fullName>
    </submittedName>
</protein>
<name>A0A1A9UMM3_GLOAU</name>
<feature type="region of interest" description="Disordered" evidence="1">
    <location>
        <begin position="186"/>
        <end position="206"/>
    </location>
</feature>
<dbReference type="VEuPathDB" id="VectorBase:GAUT009515"/>
<keyword evidence="4" id="KW-1185">Reference proteome</keyword>
<evidence type="ECO:0000256" key="1">
    <source>
        <dbReference type="SAM" id="MobiDB-lite"/>
    </source>
</evidence>
<dbReference type="EnsemblMetazoa" id="GAUT009515-RA">
    <property type="protein sequence ID" value="GAUT009515-PA"/>
    <property type="gene ID" value="GAUT009515"/>
</dbReference>
<evidence type="ECO:0000313" key="4">
    <source>
        <dbReference type="Proteomes" id="UP000078200"/>
    </source>
</evidence>
<keyword evidence="2" id="KW-0472">Membrane</keyword>
<evidence type="ECO:0000313" key="3">
    <source>
        <dbReference type="EnsemblMetazoa" id="GAUT009515-PA"/>
    </source>
</evidence>
<feature type="transmembrane region" description="Helical" evidence="2">
    <location>
        <begin position="165"/>
        <end position="183"/>
    </location>
</feature>
<dbReference type="AlphaFoldDB" id="A0A1A9UMM3"/>
<keyword evidence="2" id="KW-0812">Transmembrane</keyword>
<sequence>MPQCNSIVVVVSVVLARQYRSNLLSQYLQIDENKNLSRPPCMRDNEWSSNTKPITLCRHSVTQAAHRWSCCHSKLYITFATENFDIQPLKYRNSVLLIGLLYMHKQQKPILQENVTQQTITTTLKLQVCLRFLHSVANGKLKRKPTEQLVAINSSATLYAASQQVVVVMVVVFQLCLVLVVVVDSSSGGSGSISSSIGGTQVSATL</sequence>